<dbReference type="Gene3D" id="2.120.10.30">
    <property type="entry name" value="TolB, C-terminal domain"/>
    <property type="match status" value="1"/>
</dbReference>
<dbReference type="InterPro" id="IPR011041">
    <property type="entry name" value="Quinoprot_gluc/sorb_DH_b-prop"/>
</dbReference>
<dbReference type="InterPro" id="IPR013424">
    <property type="entry name" value="Ice-binding_C"/>
</dbReference>
<evidence type="ECO:0000259" key="1">
    <source>
        <dbReference type="Pfam" id="PF07995"/>
    </source>
</evidence>
<organism evidence="2 3">
    <name type="scientific">Lacipirellula limnantheis</name>
    <dbReference type="NCBI Taxonomy" id="2528024"/>
    <lineage>
        <taxon>Bacteria</taxon>
        <taxon>Pseudomonadati</taxon>
        <taxon>Planctomycetota</taxon>
        <taxon>Planctomycetia</taxon>
        <taxon>Pirellulales</taxon>
        <taxon>Lacipirellulaceae</taxon>
        <taxon>Lacipirellula</taxon>
    </lineage>
</organism>
<dbReference type="PROSITE" id="PS00018">
    <property type="entry name" value="EF_HAND_1"/>
    <property type="match status" value="1"/>
</dbReference>
<dbReference type="SUPFAM" id="SSF50952">
    <property type="entry name" value="Soluble quinoprotein glucose dehydrogenase"/>
    <property type="match status" value="1"/>
</dbReference>
<dbReference type="GO" id="GO:0000272">
    <property type="term" value="P:polysaccharide catabolic process"/>
    <property type="evidence" value="ECO:0007669"/>
    <property type="project" value="InterPro"/>
</dbReference>
<dbReference type="GO" id="GO:0016491">
    <property type="term" value="F:oxidoreductase activity"/>
    <property type="evidence" value="ECO:0007669"/>
    <property type="project" value="UniProtKB-KW"/>
</dbReference>
<dbReference type="NCBIfam" id="TIGR02595">
    <property type="entry name" value="PEP_CTERM"/>
    <property type="match status" value="1"/>
</dbReference>
<dbReference type="InterPro" id="IPR018247">
    <property type="entry name" value="EF_Hand_1_Ca_BS"/>
</dbReference>
<accession>A0A517TW61</accession>
<dbReference type="OrthoDB" id="9770043at2"/>
<keyword evidence="3" id="KW-1185">Reference proteome</keyword>
<dbReference type="Gene3D" id="1.10.1330.10">
    <property type="entry name" value="Dockerin domain"/>
    <property type="match status" value="1"/>
</dbReference>
<dbReference type="Proteomes" id="UP000317909">
    <property type="component" value="Chromosome"/>
</dbReference>
<dbReference type="EC" id="1.1.5.-" evidence="2"/>
<reference evidence="2 3" key="1">
    <citation type="submission" date="2019-02" db="EMBL/GenBank/DDBJ databases">
        <title>Deep-cultivation of Planctomycetes and their phenomic and genomic characterization uncovers novel biology.</title>
        <authorList>
            <person name="Wiegand S."/>
            <person name="Jogler M."/>
            <person name="Boedeker C."/>
            <person name="Pinto D."/>
            <person name="Vollmers J."/>
            <person name="Rivas-Marin E."/>
            <person name="Kohn T."/>
            <person name="Peeters S.H."/>
            <person name="Heuer A."/>
            <person name="Rast P."/>
            <person name="Oberbeckmann S."/>
            <person name="Bunk B."/>
            <person name="Jeske O."/>
            <person name="Meyerdierks A."/>
            <person name="Storesund J.E."/>
            <person name="Kallscheuer N."/>
            <person name="Luecker S."/>
            <person name="Lage O.M."/>
            <person name="Pohl T."/>
            <person name="Merkel B.J."/>
            <person name="Hornburger P."/>
            <person name="Mueller R.-W."/>
            <person name="Bruemmer F."/>
            <person name="Labrenz M."/>
            <person name="Spormann A.M."/>
            <person name="Op den Camp H."/>
            <person name="Overmann J."/>
            <person name="Amann R."/>
            <person name="Jetten M.S.M."/>
            <person name="Mascher T."/>
            <person name="Medema M.H."/>
            <person name="Devos D.P."/>
            <person name="Kaster A.-K."/>
            <person name="Ovreas L."/>
            <person name="Rohde M."/>
            <person name="Galperin M.Y."/>
            <person name="Jogler C."/>
        </authorList>
    </citation>
    <scope>NUCLEOTIDE SEQUENCE [LARGE SCALE GENOMIC DNA]</scope>
    <source>
        <strain evidence="2 3">I41</strain>
    </source>
</reference>
<feature type="domain" description="Glucose/Sorbosone dehydrogenase" evidence="1">
    <location>
        <begin position="90"/>
        <end position="405"/>
    </location>
</feature>
<dbReference type="InterPro" id="IPR011042">
    <property type="entry name" value="6-blade_b-propeller_TolB-like"/>
</dbReference>
<dbReference type="EMBL" id="CP036339">
    <property type="protein sequence ID" value="QDT72615.1"/>
    <property type="molecule type" value="Genomic_DNA"/>
</dbReference>
<dbReference type="InterPro" id="IPR012938">
    <property type="entry name" value="Glc/Sorbosone_DH"/>
</dbReference>
<keyword evidence="2" id="KW-0560">Oxidoreductase</keyword>
<dbReference type="PANTHER" id="PTHR19328:SF75">
    <property type="entry name" value="ALDOSE SUGAR DEHYDROGENASE YLII"/>
    <property type="match status" value="1"/>
</dbReference>
<dbReference type="InterPro" id="IPR036439">
    <property type="entry name" value="Dockerin_dom_sf"/>
</dbReference>
<sequence length="546" mass="57095">MVSLSFPGSRCSLRVHSVKSAYSLLRGLSLAAAAGCFSATTAEAGLAGRQRVATGLSAPMFATFAPGDSTRLFIAERGGPTNSASASAAIKILDLTTGVLQSTPYLTITGINNNGEGGLLGLAFHPDFQSNSKFYAYVTANDSVANTPFSSYIREYTAPSPTSNTANATFTPVLELTQPQDNHNGGFIGFSPNDGYLYIMLGDGGSGNDQGTGHTEPGGNAQDITSNFLGKALRIDVDRDDFPATNRNYGIPFDTAESPGNPFAPATPGATNPTGDDEIWAYGLRNPFRAGFDRATGDLWIGDVGQSAREEIDFQPGSSQGGENYGWRLREGFIATPGVGGEKPADAVDPVYDYVRSGGNVNFQGSTVFGGVPYRGPDPELQGFYFFGDTASNRLWMLKPATQTTPQVVEYITPLLPTDVGSPSQPVAITEDAHGNLYITYLSGSVYRIVTDALTPGDFNADAQVDSADLAVWNTGFGLATGAQPSDGDADGDGDVDGADYLAWQQNFGWSALNVGEAAAAAVPEPTGLATLALGAAALLGRRKRA</sequence>
<dbReference type="KEGG" id="llh:I41_17970"/>
<dbReference type="SUPFAM" id="SSF63446">
    <property type="entry name" value="Type I dockerin domain"/>
    <property type="match status" value="1"/>
</dbReference>
<dbReference type="Pfam" id="PF07995">
    <property type="entry name" value="GSDH"/>
    <property type="match status" value="1"/>
</dbReference>
<dbReference type="AlphaFoldDB" id="A0A517TW61"/>
<gene>
    <name evidence="2" type="primary">yliI_1</name>
    <name evidence="2" type="ORF">I41_17970</name>
</gene>
<evidence type="ECO:0000313" key="2">
    <source>
        <dbReference type="EMBL" id="QDT72615.1"/>
    </source>
</evidence>
<protein>
    <submittedName>
        <fullName evidence="2">Soluble aldose sugar dehydrogenase YliI</fullName>
        <ecNumber evidence="2">1.1.5.-</ecNumber>
    </submittedName>
</protein>
<proteinExistence type="predicted"/>
<evidence type="ECO:0000313" key="3">
    <source>
        <dbReference type="Proteomes" id="UP000317909"/>
    </source>
</evidence>
<name>A0A517TW61_9BACT</name>
<dbReference type="PANTHER" id="PTHR19328">
    <property type="entry name" value="HEDGEHOG-INTERACTING PROTEIN"/>
    <property type="match status" value="1"/>
</dbReference>